<name>A0A371IQV6_9FIRM</name>
<reference evidence="1 2" key="1">
    <citation type="journal article" date="2017" name="Genome Announc.">
        <title>Draft Genome Sequence of Romboutsia maritimum sp. nov. Strain CCRI-22766(T), Isolated from Coastal Estuarine Mud.</title>
        <authorList>
            <person name="Maheux A.F."/>
            <person name="Boudreau D.K."/>
            <person name="Berube E."/>
            <person name="Boissinot M."/>
            <person name="Raymond F."/>
            <person name="Brodeur S."/>
            <person name="Corbeil J."/>
            <person name="Brightwell G."/>
            <person name="Broda D."/>
            <person name="Omar R.F."/>
            <person name="Bergeron M.G."/>
        </authorList>
    </citation>
    <scope>NUCLEOTIDE SEQUENCE [LARGE SCALE GENOMIC DNA]</scope>
    <source>
        <strain evidence="1 2">CCRI-22766</strain>
    </source>
</reference>
<protein>
    <submittedName>
        <fullName evidence="1">Uncharacterized protein</fullName>
    </submittedName>
</protein>
<proteinExistence type="predicted"/>
<dbReference type="AlphaFoldDB" id="A0A371IQV6"/>
<dbReference type="Proteomes" id="UP000243494">
    <property type="component" value="Unassembled WGS sequence"/>
</dbReference>
<dbReference type="EMBL" id="NOJZ02000024">
    <property type="protein sequence ID" value="RDY22869.1"/>
    <property type="molecule type" value="Genomic_DNA"/>
</dbReference>
<keyword evidence="2" id="KW-1185">Reference proteome</keyword>
<gene>
    <name evidence="1" type="ORF">CHF27_011145</name>
</gene>
<evidence type="ECO:0000313" key="1">
    <source>
        <dbReference type="EMBL" id="RDY22869.1"/>
    </source>
</evidence>
<sequence>MGIWTCYYGNIDIFYLLPTPRRLGIPLPSLFLCLKGDYMKKWVDANEVIKMVHELPNDRLREIDKEMVSIPRFDKNKKDNPKR</sequence>
<accession>A0A371IQV6</accession>
<comment type="caution">
    <text evidence="1">The sequence shown here is derived from an EMBL/GenBank/DDBJ whole genome shotgun (WGS) entry which is preliminary data.</text>
</comment>
<organism evidence="1 2">
    <name type="scientific">Romboutsia maritimum</name>
    <dbReference type="NCBI Taxonomy" id="2020948"/>
    <lineage>
        <taxon>Bacteria</taxon>
        <taxon>Bacillati</taxon>
        <taxon>Bacillota</taxon>
        <taxon>Clostridia</taxon>
        <taxon>Peptostreptococcales</taxon>
        <taxon>Peptostreptococcaceae</taxon>
        <taxon>Romboutsia</taxon>
    </lineage>
</organism>
<evidence type="ECO:0000313" key="2">
    <source>
        <dbReference type="Proteomes" id="UP000243494"/>
    </source>
</evidence>